<organism evidence="6 7">
    <name type="scientific">Acidisphaera rubrifaciens HS-AP3</name>
    <dbReference type="NCBI Taxonomy" id="1231350"/>
    <lineage>
        <taxon>Bacteria</taxon>
        <taxon>Pseudomonadati</taxon>
        <taxon>Pseudomonadota</taxon>
        <taxon>Alphaproteobacteria</taxon>
        <taxon>Acetobacterales</taxon>
        <taxon>Acetobacteraceae</taxon>
        <taxon>Acidisphaera</taxon>
    </lineage>
</organism>
<dbReference type="AlphaFoldDB" id="A0A0D6P9I8"/>
<keyword evidence="2" id="KW-1134">Transmembrane beta strand</keyword>
<protein>
    <submittedName>
        <fullName evidence="6">Outer membrane protein</fullName>
    </submittedName>
</protein>
<comment type="subcellular location">
    <subcellularLocation>
        <location evidence="1">Membrane</location>
    </subcellularLocation>
</comment>
<feature type="domain" description="POTRA" evidence="5">
    <location>
        <begin position="226"/>
        <end position="297"/>
    </location>
</feature>
<dbReference type="Gene3D" id="3.10.20.310">
    <property type="entry name" value="membrane protein fhac"/>
    <property type="match status" value="1"/>
</dbReference>
<evidence type="ECO:0000313" key="6">
    <source>
        <dbReference type="EMBL" id="GAN77858.1"/>
    </source>
</evidence>
<dbReference type="InterPro" id="IPR010827">
    <property type="entry name" value="BamA/TamA_POTRA"/>
</dbReference>
<keyword evidence="2" id="KW-0812">Transmembrane</keyword>
<keyword evidence="3" id="KW-0472">Membrane</keyword>
<dbReference type="Proteomes" id="UP000032680">
    <property type="component" value="Unassembled WGS sequence"/>
</dbReference>
<dbReference type="EMBL" id="BANB01000486">
    <property type="protein sequence ID" value="GAN77858.1"/>
    <property type="molecule type" value="Genomic_DNA"/>
</dbReference>
<dbReference type="Pfam" id="PF01103">
    <property type="entry name" value="Omp85"/>
    <property type="match status" value="1"/>
</dbReference>
<reference evidence="6 7" key="1">
    <citation type="submission" date="2012-11" db="EMBL/GenBank/DDBJ databases">
        <title>Whole genome sequence of Acidisphaera rubrifaciens HS-AP3.</title>
        <authorList>
            <person name="Azuma Y."/>
            <person name="Higashiura N."/>
            <person name="Hirakawa H."/>
            <person name="Matsushita K."/>
        </authorList>
    </citation>
    <scope>NUCLEOTIDE SEQUENCE [LARGE SCALE GENOMIC DNA]</scope>
    <source>
        <strain evidence="6 7">HS-AP3</strain>
    </source>
</reference>
<evidence type="ECO:0000313" key="7">
    <source>
        <dbReference type="Proteomes" id="UP000032680"/>
    </source>
</evidence>
<dbReference type="InterPro" id="IPR039910">
    <property type="entry name" value="D15-like"/>
</dbReference>
<dbReference type="Gene3D" id="2.40.160.50">
    <property type="entry name" value="membrane protein fhac: a member of the omp85/tpsb transporter family"/>
    <property type="match status" value="1"/>
</dbReference>
<proteinExistence type="predicted"/>
<feature type="domain" description="Bacterial surface antigen (D15)" evidence="4">
    <location>
        <begin position="324"/>
        <end position="626"/>
    </location>
</feature>
<name>A0A0D6P9I8_9PROT</name>
<gene>
    <name evidence="6" type="ORF">Asru_0486_02</name>
</gene>
<dbReference type="GO" id="GO:0019867">
    <property type="term" value="C:outer membrane"/>
    <property type="evidence" value="ECO:0007669"/>
    <property type="project" value="InterPro"/>
</dbReference>
<dbReference type="Pfam" id="PF07244">
    <property type="entry name" value="POTRA"/>
    <property type="match status" value="1"/>
</dbReference>
<dbReference type="PANTHER" id="PTHR12815:SF42">
    <property type="entry name" value="BACTERIAL SURFACE ANTIGEN (D15) DOMAIN-CONTAINING PROTEIN"/>
    <property type="match status" value="1"/>
</dbReference>
<evidence type="ECO:0000259" key="4">
    <source>
        <dbReference type="Pfam" id="PF01103"/>
    </source>
</evidence>
<evidence type="ECO:0000256" key="3">
    <source>
        <dbReference type="ARBA" id="ARBA00023136"/>
    </source>
</evidence>
<sequence>MRVSPRPPPWRSGATTRLCLGALLVASLSVLPIARSRGADPQPYTVDIAKSGHETVDSALQASSNLISLRTVAPVGPFALIGRALTDRDRFLAALHGLGYYKGTVRIRIDGHPLDEAGLADLLQRRAADPPAKVTVAVTTGPLFHLGKVKIDGTVPAAAAAKLALKPGAPAVASDVLAAQGRLREALREEGYAFAKVAEPIAILHDETDTLDVAFPTTTGRRVDLGPITLTGLQETNPAYIRRRLLVHQGEQYSPTTIESARADLVNTGIFSTVRAEPADTTDADGQLPLDFTFKERPRHAVSFGAAYSTDLGIMTNASWIYRNVFGNGESLNFTAGLTGGGTAQIAPGYSVNLQFLKPDFLERDLTLQADVGAVKEDLISYNRTALVADALLLKKFSAHWTGSVGVSGETEQITQEYTNRDYTLVGLPVSARFDNTDNLLEPTDGVRINANVTPTESVGGANATFVLMQGSVSTYLDVSSLWGDKGKSIIALRALAGDAEGASQFQLPPDKRFYAGGSDTVRGYRYQSVGPRFPDNYPQGGTAVSAATIELRQHVYGNFGAAAFLDVGEVTANGPPLAGTYYMGAGVGARYYTSIGPLRVDVAVPLDRRPGDDPLEVYIGIGEAF</sequence>
<accession>A0A0D6P9I8</accession>
<dbReference type="InterPro" id="IPR000184">
    <property type="entry name" value="Bac_surfAg_D15"/>
</dbReference>
<evidence type="ECO:0000259" key="5">
    <source>
        <dbReference type="Pfam" id="PF07244"/>
    </source>
</evidence>
<evidence type="ECO:0000256" key="2">
    <source>
        <dbReference type="ARBA" id="ARBA00022452"/>
    </source>
</evidence>
<keyword evidence="7" id="KW-1185">Reference proteome</keyword>
<dbReference type="PANTHER" id="PTHR12815">
    <property type="entry name" value="SORTING AND ASSEMBLY MACHINERY SAMM50 PROTEIN FAMILY MEMBER"/>
    <property type="match status" value="1"/>
</dbReference>
<evidence type="ECO:0000256" key="1">
    <source>
        <dbReference type="ARBA" id="ARBA00004370"/>
    </source>
</evidence>
<comment type="caution">
    <text evidence="6">The sequence shown here is derived from an EMBL/GenBank/DDBJ whole genome shotgun (WGS) entry which is preliminary data.</text>
</comment>